<gene>
    <name evidence="3" type="ORF">LX64_03295</name>
</gene>
<dbReference type="InterPro" id="IPR001296">
    <property type="entry name" value="Glyco_trans_1"/>
</dbReference>
<dbReference type="Pfam" id="PF00534">
    <property type="entry name" value="Glycos_transf_1"/>
    <property type="match status" value="1"/>
</dbReference>
<dbReference type="CDD" id="cd03801">
    <property type="entry name" value="GT4_PimA-like"/>
    <property type="match status" value="1"/>
</dbReference>
<dbReference type="SUPFAM" id="SSF53756">
    <property type="entry name" value="UDP-Glycosyltransferase/glycogen phosphorylase"/>
    <property type="match status" value="1"/>
</dbReference>
<evidence type="ECO:0000313" key="3">
    <source>
        <dbReference type="EMBL" id="RAJ02286.1"/>
    </source>
</evidence>
<evidence type="ECO:0000259" key="2">
    <source>
        <dbReference type="Pfam" id="PF13439"/>
    </source>
</evidence>
<dbReference type="RefSeq" id="WP_111598732.1">
    <property type="nucleotide sequence ID" value="NZ_QLLL01000006.1"/>
</dbReference>
<evidence type="ECO:0000313" key="4">
    <source>
        <dbReference type="Proteomes" id="UP000249547"/>
    </source>
</evidence>
<dbReference type="PANTHER" id="PTHR12526">
    <property type="entry name" value="GLYCOSYLTRANSFERASE"/>
    <property type="match status" value="1"/>
</dbReference>
<comment type="caution">
    <text evidence="3">The sequence shown here is derived from an EMBL/GenBank/DDBJ whole genome shotgun (WGS) entry which is preliminary data.</text>
</comment>
<dbReference type="GO" id="GO:0016757">
    <property type="term" value="F:glycosyltransferase activity"/>
    <property type="evidence" value="ECO:0007669"/>
    <property type="project" value="InterPro"/>
</dbReference>
<dbReference type="Gene3D" id="3.40.50.2000">
    <property type="entry name" value="Glycogen Phosphorylase B"/>
    <property type="match status" value="2"/>
</dbReference>
<protein>
    <submittedName>
        <fullName evidence="3">Glycosyltransferase involved in cell wall biosynthesis</fullName>
    </submittedName>
</protein>
<dbReference type="OrthoDB" id="9811239at2"/>
<dbReference type="Proteomes" id="UP000249547">
    <property type="component" value="Unassembled WGS sequence"/>
</dbReference>
<dbReference type="EMBL" id="QLLL01000006">
    <property type="protein sequence ID" value="RAJ02286.1"/>
    <property type="molecule type" value="Genomic_DNA"/>
</dbReference>
<feature type="domain" description="Glycosyl transferase family 1" evidence="1">
    <location>
        <begin position="173"/>
        <end position="330"/>
    </location>
</feature>
<evidence type="ECO:0000259" key="1">
    <source>
        <dbReference type="Pfam" id="PF00534"/>
    </source>
</evidence>
<organism evidence="3 4">
    <name type="scientific">Chitinophaga skermanii</name>
    <dbReference type="NCBI Taxonomy" id="331697"/>
    <lineage>
        <taxon>Bacteria</taxon>
        <taxon>Pseudomonadati</taxon>
        <taxon>Bacteroidota</taxon>
        <taxon>Chitinophagia</taxon>
        <taxon>Chitinophagales</taxon>
        <taxon>Chitinophagaceae</taxon>
        <taxon>Chitinophaga</taxon>
    </lineage>
</organism>
<dbReference type="AlphaFoldDB" id="A0A327QCA9"/>
<sequence length="371" mass="41846">MKAKLMRILELNFERTWRGGERQTLYNSQGFIDAGIKVDVLCRENFPLEQKAKEQGIPTVAFKNVFGAIWFLMTKGRKYDVLHAQTSHILTYCIVTKPFHRAKVVFTRRIDFVPKGRMTRLKYKLSDHVVAISKAIQQIVTNFGVKNVVHISSAIVPKKLDIDRARDVVREMNLPPRTKIIATTSAIVGHKDPLMMVAAINELAKLRNDFVFLHFGKGDMQDVVREKLEELGLQGIYKIMGFHDKVEDFFSVMKVFAMSSSQEGLGSSVLDAFIYKVPVVSTDAGGLKDLVGENRGMMSSVGDAKALARNMNTLLDNPEMGEKMAARAYQFAATQHNIQHITQQYLTLLNVPFKQNITTHKHPIGKLPVEV</sequence>
<reference evidence="3 4" key="1">
    <citation type="submission" date="2018-06" db="EMBL/GenBank/DDBJ databases">
        <title>Genomic Encyclopedia of Archaeal and Bacterial Type Strains, Phase II (KMG-II): from individual species to whole genera.</title>
        <authorList>
            <person name="Goeker M."/>
        </authorList>
    </citation>
    <scope>NUCLEOTIDE SEQUENCE [LARGE SCALE GENOMIC DNA]</scope>
    <source>
        <strain evidence="3 4">DSM 23857</strain>
    </source>
</reference>
<keyword evidence="4" id="KW-1185">Reference proteome</keyword>
<feature type="domain" description="Glycosyltransferase subfamily 4-like N-terminal" evidence="2">
    <location>
        <begin position="18"/>
        <end position="151"/>
    </location>
</feature>
<name>A0A327QCA9_9BACT</name>
<proteinExistence type="predicted"/>
<accession>A0A327QCA9</accession>
<keyword evidence="3" id="KW-0808">Transferase</keyword>
<dbReference type="Pfam" id="PF13439">
    <property type="entry name" value="Glyco_transf_4"/>
    <property type="match status" value="1"/>
</dbReference>
<dbReference type="InterPro" id="IPR028098">
    <property type="entry name" value="Glyco_trans_4-like_N"/>
</dbReference>